<dbReference type="PROSITE" id="PS51257">
    <property type="entry name" value="PROKAR_LIPOPROTEIN"/>
    <property type="match status" value="1"/>
</dbReference>
<dbReference type="InterPro" id="IPR007969">
    <property type="entry name" value="DUF732"/>
</dbReference>
<proteinExistence type="predicted"/>
<reference evidence="3 4" key="1">
    <citation type="journal article" date="2014" name="Genome Announc.">
        <title>Draft Genome Sequence of the Antitrypanosomally Active Sponge-Associated Bacterium Actinokineospora sp. Strain EG49.</title>
        <authorList>
            <person name="Harjes J."/>
            <person name="Ryu T."/>
            <person name="Abdelmohsen U.R."/>
            <person name="Moitinho-Silva L."/>
            <person name="Horn H."/>
            <person name="Ravasi T."/>
            <person name="Hentschel U."/>
        </authorList>
    </citation>
    <scope>NUCLEOTIDE SEQUENCE [LARGE SCALE GENOMIC DNA]</scope>
    <source>
        <strain evidence="3 4">EG49</strain>
    </source>
</reference>
<gene>
    <name evidence="3" type="ORF">UO65_4827</name>
</gene>
<comment type="caution">
    <text evidence="3">The sequence shown here is derived from an EMBL/GenBank/DDBJ whole genome shotgun (WGS) entry which is preliminary data.</text>
</comment>
<evidence type="ECO:0000259" key="2">
    <source>
        <dbReference type="Pfam" id="PF05305"/>
    </source>
</evidence>
<dbReference type="STRING" id="909613.UO65_4827"/>
<feature type="domain" description="DUF732" evidence="2">
    <location>
        <begin position="116"/>
        <end position="184"/>
    </location>
</feature>
<organism evidence="3 4">
    <name type="scientific">Actinokineospora spheciospongiae</name>
    <dbReference type="NCBI Taxonomy" id="909613"/>
    <lineage>
        <taxon>Bacteria</taxon>
        <taxon>Bacillati</taxon>
        <taxon>Actinomycetota</taxon>
        <taxon>Actinomycetes</taxon>
        <taxon>Pseudonocardiales</taxon>
        <taxon>Pseudonocardiaceae</taxon>
        <taxon>Actinokineospora</taxon>
    </lineage>
</organism>
<dbReference type="AlphaFoldDB" id="W7J143"/>
<accession>W7J143</accession>
<feature type="region of interest" description="Disordered" evidence="1">
    <location>
        <begin position="36"/>
        <end position="111"/>
    </location>
</feature>
<accession>A0A8E2X3I5</accession>
<dbReference type="Pfam" id="PF05305">
    <property type="entry name" value="DUF732"/>
    <property type="match status" value="1"/>
</dbReference>
<protein>
    <recommendedName>
        <fullName evidence="2">DUF732 domain-containing protein</fullName>
    </recommendedName>
</protein>
<dbReference type="EMBL" id="AYXG01000184">
    <property type="protein sequence ID" value="EWC59824.1"/>
    <property type="molecule type" value="Genomic_DNA"/>
</dbReference>
<evidence type="ECO:0000313" key="3">
    <source>
        <dbReference type="EMBL" id="EWC59824.1"/>
    </source>
</evidence>
<dbReference type="PATRIC" id="fig|909613.9.peg.4825"/>
<dbReference type="Proteomes" id="UP000019277">
    <property type="component" value="Unassembled WGS sequence"/>
</dbReference>
<keyword evidence="4" id="KW-1185">Reference proteome</keyword>
<evidence type="ECO:0000313" key="4">
    <source>
        <dbReference type="Proteomes" id="UP000019277"/>
    </source>
</evidence>
<sequence length="184" mass="17545">MGGSESRGRAGRAGALVAAVVFALVGCTVPPEFEAESAPATTTAPTTAESASAVPSADAPVSAAPTPGAVTTTTVPGAPAGVPSAPAVSTAPPKAAPPAATVVPTGNRVPGPPKREAYLAALTGAGVPVSPTGDAEVLIAQAVCNEVPKGTSHATLVERVAGFGGGITPAQAEAIVTAAEDTYC</sequence>
<name>W7J143_9PSEU</name>
<evidence type="ECO:0000256" key="1">
    <source>
        <dbReference type="SAM" id="MobiDB-lite"/>
    </source>
</evidence>
<dbReference type="OrthoDB" id="10004371at2"/>
<dbReference type="RefSeq" id="WP_084176188.1">
    <property type="nucleotide sequence ID" value="NZ_AYXG01000184.1"/>
</dbReference>
<feature type="compositionally biased region" description="Low complexity" evidence="1">
    <location>
        <begin position="36"/>
        <end position="105"/>
    </location>
</feature>